<organism evidence="1 2">
    <name type="scientific">Sanguibacter inulinus</name>
    <dbReference type="NCBI Taxonomy" id="60922"/>
    <lineage>
        <taxon>Bacteria</taxon>
        <taxon>Bacillati</taxon>
        <taxon>Actinomycetota</taxon>
        <taxon>Actinomycetes</taxon>
        <taxon>Micrococcales</taxon>
        <taxon>Sanguibacteraceae</taxon>
        <taxon>Sanguibacter</taxon>
    </lineage>
</organism>
<dbReference type="RefSeq" id="WP_179914048.1">
    <property type="nucleotide sequence ID" value="NZ_JACBYE010000042.1"/>
</dbReference>
<keyword evidence="2" id="KW-1185">Reference proteome</keyword>
<accession>A0A853F103</accession>
<evidence type="ECO:0000313" key="2">
    <source>
        <dbReference type="Proteomes" id="UP000561011"/>
    </source>
</evidence>
<name>A0A853F103_9MICO</name>
<gene>
    <name evidence="1" type="ORF">HZZ10_14560</name>
</gene>
<proteinExistence type="predicted"/>
<protein>
    <submittedName>
        <fullName evidence="1">Uncharacterized protein</fullName>
    </submittedName>
</protein>
<dbReference type="AlphaFoldDB" id="A0A853F103"/>
<reference evidence="1 2" key="1">
    <citation type="submission" date="2020-07" db="EMBL/GenBank/DDBJ databases">
        <title>MOT database genomes.</title>
        <authorList>
            <person name="Joseph S."/>
            <person name="Aduse-Opoku J."/>
            <person name="Hashim A."/>
            <person name="Wade W."/>
            <person name="Curtis M."/>
        </authorList>
    </citation>
    <scope>NUCLEOTIDE SEQUENCE [LARGE SCALE GENOMIC DNA]</scope>
    <source>
        <strain evidence="1 2">DSM 100099</strain>
    </source>
</reference>
<dbReference type="EMBL" id="JACBYE010000042">
    <property type="protein sequence ID" value="NYS94738.1"/>
    <property type="molecule type" value="Genomic_DNA"/>
</dbReference>
<comment type="caution">
    <text evidence="1">The sequence shown here is derived from an EMBL/GenBank/DDBJ whole genome shotgun (WGS) entry which is preliminary data.</text>
</comment>
<sequence>MYSVEFVLNDYVQLRFDADEVPGPVTLNCYVWPMIESRGRQWREPDLGYADTLRSLTPGIVVSATERTGKGIRIELDRGAVVLDPTADEVFVEVAELMGPANFGWVVWRPGEDTFEHLA</sequence>
<evidence type="ECO:0000313" key="1">
    <source>
        <dbReference type="EMBL" id="NYS94738.1"/>
    </source>
</evidence>
<dbReference type="Proteomes" id="UP000561011">
    <property type="component" value="Unassembled WGS sequence"/>
</dbReference>